<name>A0A561R956_9HYPH</name>
<dbReference type="NCBIfam" id="NF005559">
    <property type="entry name" value="PRK07231.1"/>
    <property type="match status" value="1"/>
</dbReference>
<protein>
    <submittedName>
        <fullName evidence="2">NAD(P)-dependent dehydrogenase (Short-subunit alcohol dehydrogenase family)</fullName>
    </submittedName>
</protein>
<dbReference type="InterPro" id="IPR036291">
    <property type="entry name" value="NAD(P)-bd_dom_sf"/>
</dbReference>
<dbReference type="InterPro" id="IPR002347">
    <property type="entry name" value="SDR_fam"/>
</dbReference>
<dbReference type="PANTHER" id="PTHR42820">
    <property type="entry name" value="SHORT-CHAIN DEHYDROGENASE REDUCTASE"/>
    <property type="match status" value="1"/>
</dbReference>
<dbReference type="Pfam" id="PF13561">
    <property type="entry name" value="adh_short_C2"/>
    <property type="match status" value="1"/>
</dbReference>
<keyword evidence="3" id="KW-1185">Reference proteome</keyword>
<dbReference type="PRINTS" id="PR00081">
    <property type="entry name" value="GDHRDH"/>
</dbReference>
<dbReference type="PRINTS" id="PR00080">
    <property type="entry name" value="SDRFAMILY"/>
</dbReference>
<gene>
    <name evidence="2" type="ORF">FHW37_101945</name>
</gene>
<dbReference type="SUPFAM" id="SSF51735">
    <property type="entry name" value="NAD(P)-binding Rossmann-fold domains"/>
    <property type="match status" value="1"/>
</dbReference>
<reference evidence="2 3" key="1">
    <citation type="submission" date="2019-06" db="EMBL/GenBank/DDBJ databases">
        <title>Sorghum-associated microbial communities from plants grown in Nebraska, USA.</title>
        <authorList>
            <person name="Schachtman D."/>
        </authorList>
    </citation>
    <scope>NUCLEOTIDE SEQUENCE [LARGE SCALE GENOMIC DNA]</scope>
    <source>
        <strain evidence="2 3">1225</strain>
    </source>
</reference>
<dbReference type="FunFam" id="3.40.50.720:FF:000084">
    <property type="entry name" value="Short-chain dehydrogenase reductase"/>
    <property type="match status" value="1"/>
</dbReference>
<dbReference type="RefSeq" id="WP_145633140.1">
    <property type="nucleotide sequence ID" value="NZ_VIWP01000001.1"/>
</dbReference>
<comment type="caution">
    <text evidence="2">The sequence shown here is derived from an EMBL/GenBank/DDBJ whole genome shotgun (WGS) entry which is preliminary data.</text>
</comment>
<comment type="similarity">
    <text evidence="1">Belongs to the short-chain dehydrogenases/reductases (SDR) family.</text>
</comment>
<accession>A0A561R956</accession>
<dbReference type="AlphaFoldDB" id="A0A561R956"/>
<dbReference type="Proteomes" id="UP000320653">
    <property type="component" value="Unassembled WGS sequence"/>
</dbReference>
<evidence type="ECO:0000313" key="2">
    <source>
        <dbReference type="EMBL" id="TWF59139.1"/>
    </source>
</evidence>
<dbReference type="EMBL" id="VIWP01000001">
    <property type="protein sequence ID" value="TWF59139.1"/>
    <property type="molecule type" value="Genomic_DNA"/>
</dbReference>
<sequence>MTRLAGKAAIITGGSTGIGEATCHRFAEEGAKVAIFDVSEEHGARVAQAINDNGGEAVFYRVDVSREEDVAPAIEKVTQTWGKLDILVNNAAITGANKLAHEVSVDEWDRVFAINVRGVFLCTKHAVRPMMKAKVGSIVNFSSIYGLIGNDDLPPYHATKGAVLSMTRTDAVCYAPHGIRVNAVHPGSTKTPLFMKAGETYPGGLDHYLDMMKSKHPLTLGEPVDVANCVLFLASDEARFVTGSSLVCDGGYTAQ</sequence>
<organism evidence="2 3">
    <name type="scientific">Neorhizobium alkalisoli</name>
    <dbReference type="NCBI Taxonomy" id="528178"/>
    <lineage>
        <taxon>Bacteria</taxon>
        <taxon>Pseudomonadati</taxon>
        <taxon>Pseudomonadota</taxon>
        <taxon>Alphaproteobacteria</taxon>
        <taxon>Hyphomicrobiales</taxon>
        <taxon>Rhizobiaceae</taxon>
        <taxon>Rhizobium/Agrobacterium group</taxon>
        <taxon>Neorhizobium</taxon>
    </lineage>
</organism>
<dbReference type="OrthoDB" id="7568484at2"/>
<dbReference type="PANTHER" id="PTHR42820:SF1">
    <property type="entry name" value="SHORT-CHAIN DEHYDROGENASE_REDUCTASE FAMILY PROTEIN"/>
    <property type="match status" value="1"/>
</dbReference>
<evidence type="ECO:0000313" key="3">
    <source>
        <dbReference type="Proteomes" id="UP000320653"/>
    </source>
</evidence>
<proteinExistence type="inferred from homology"/>
<evidence type="ECO:0000256" key="1">
    <source>
        <dbReference type="ARBA" id="ARBA00006484"/>
    </source>
</evidence>
<dbReference type="Gene3D" id="3.40.50.720">
    <property type="entry name" value="NAD(P)-binding Rossmann-like Domain"/>
    <property type="match status" value="1"/>
</dbReference>